<dbReference type="EMBL" id="CADCXW020000210">
    <property type="protein sequence ID" value="CAD1565578.1"/>
    <property type="molecule type" value="Genomic_DNA"/>
</dbReference>
<feature type="domain" description="Methyltransferase type 11" evidence="1">
    <location>
        <begin position="61"/>
        <end position="125"/>
    </location>
</feature>
<evidence type="ECO:0000313" key="2">
    <source>
        <dbReference type="EMBL" id="CAD1565578.1"/>
    </source>
</evidence>
<accession>A0A6V7KMM4</accession>
<dbReference type="Pfam" id="PF08241">
    <property type="entry name" value="Methyltransf_11"/>
    <property type="match status" value="1"/>
</dbReference>
<dbReference type="Gene3D" id="3.40.50.150">
    <property type="entry name" value="Vaccinia Virus protein VP39"/>
    <property type="match status" value="1"/>
</dbReference>
<protein>
    <recommendedName>
        <fullName evidence="1">Methyltransferase type 11 domain-containing protein</fullName>
    </recommendedName>
</protein>
<dbReference type="AlphaFoldDB" id="A0A6V7KMM4"/>
<dbReference type="PANTHER" id="PTHR43036:SF2">
    <property type="entry name" value="OS04G0481300 PROTEIN"/>
    <property type="match status" value="1"/>
</dbReference>
<dbReference type="PANTHER" id="PTHR43036">
    <property type="entry name" value="OSJNBB0011N17.9 PROTEIN"/>
    <property type="match status" value="1"/>
</dbReference>
<organism evidence="2">
    <name type="scientific">Bracon brevicornis</name>
    <dbReference type="NCBI Taxonomy" id="1563983"/>
    <lineage>
        <taxon>Eukaryota</taxon>
        <taxon>Metazoa</taxon>
        <taxon>Ecdysozoa</taxon>
        <taxon>Arthropoda</taxon>
        <taxon>Hexapoda</taxon>
        <taxon>Insecta</taxon>
        <taxon>Pterygota</taxon>
        <taxon>Neoptera</taxon>
        <taxon>Endopterygota</taxon>
        <taxon>Hymenoptera</taxon>
        <taxon>Apocrita</taxon>
        <taxon>Ichneumonoidea</taxon>
        <taxon>Braconidae</taxon>
        <taxon>Braconinae</taxon>
        <taxon>Bracon</taxon>
    </lineage>
</organism>
<gene>
    <name evidence="2" type="ORF">BBRV_LOCUS84219</name>
</gene>
<name>A0A6V7KMM4_9HYME</name>
<dbReference type="InterPro" id="IPR029063">
    <property type="entry name" value="SAM-dependent_MTases_sf"/>
</dbReference>
<dbReference type="GO" id="GO:0008757">
    <property type="term" value="F:S-adenosylmethionine-dependent methyltransferase activity"/>
    <property type="evidence" value="ECO:0007669"/>
    <property type="project" value="InterPro"/>
</dbReference>
<evidence type="ECO:0000259" key="1">
    <source>
        <dbReference type="Pfam" id="PF08241"/>
    </source>
</evidence>
<reference evidence="2" key="1">
    <citation type="submission" date="2020-07" db="EMBL/GenBank/DDBJ databases">
        <authorList>
            <person name="Ferguson B K."/>
        </authorList>
    </citation>
    <scope>NUCLEOTIDE SEQUENCE</scope>
    <source>
        <strain evidence="2">L06</strain>
    </source>
</reference>
<sequence>MKPAHAPQAYSSPMCWEDIPWGAHYQKALEHALAAWWPRVFGFNLLKVGALSNAIATDTCAISYQVNINPSVADDVHVLAAPYQLPFSEKSIDACLLAHTLSYSSDPHRILREVDRVLINDGWLLLSGFNPISLLGAGKLTPGLRQCQPYCARMFTQMRMIDWLSLLNYEVLYQGTFHVVPWKIPQMITTSAPHSTPFGCLMLLVARKRTIPLTMSPLRQRFNKLPVRRAVGATKSYCKGYRPF</sequence>
<proteinExistence type="predicted"/>
<dbReference type="InterPro" id="IPR013216">
    <property type="entry name" value="Methyltransf_11"/>
</dbReference>
<dbReference type="SUPFAM" id="SSF53335">
    <property type="entry name" value="S-adenosyl-L-methionine-dependent methyltransferases"/>
    <property type="match status" value="1"/>
</dbReference>